<comment type="caution">
    <text evidence="2">The sequence shown here is derived from an EMBL/GenBank/DDBJ whole genome shotgun (WGS) entry which is preliminary data.</text>
</comment>
<gene>
    <name evidence="2" type="ORF">MOPEL_029_00480</name>
</gene>
<keyword evidence="3" id="KW-1185">Reference proteome</keyword>
<evidence type="ECO:0000313" key="3">
    <source>
        <dbReference type="Proteomes" id="UP000004367"/>
    </source>
</evidence>
<dbReference type="RefSeq" id="WP_009481667.1">
    <property type="nucleotide sequence ID" value="NZ_BAFE01000027.1"/>
</dbReference>
<dbReference type="InterPro" id="IPR015797">
    <property type="entry name" value="NUDIX_hydrolase-like_dom_sf"/>
</dbReference>
<evidence type="ECO:0000313" key="2">
    <source>
        <dbReference type="EMBL" id="GAB47769.1"/>
    </source>
</evidence>
<dbReference type="EMBL" id="BAFE01000027">
    <property type="protein sequence ID" value="GAB47769.1"/>
    <property type="molecule type" value="Genomic_DNA"/>
</dbReference>
<dbReference type="AlphaFoldDB" id="H5UPW4"/>
<sequence length="157" mass="16920">MTPRGAEVLIVGAPESVPRLPSGPLRAEHRSLHTSLRAWVVDQTGVTLGYVEQLHAFADRERVGPHHRLLSASYLGLTHVEDDAPAPMIAARRPATAFAWRPWSEFLPLGRIGGMPRRANSRRASTGGCTPGPRRVPPTPSGRTVAGASTRRSGPGW</sequence>
<accession>H5UPW4</accession>
<reference evidence="2 3" key="1">
    <citation type="submission" date="2012-02" db="EMBL/GenBank/DDBJ databases">
        <title>Whole genome shotgun sequence of Mobilicoccus pelagius NBRC 104925.</title>
        <authorList>
            <person name="Yoshida Y."/>
            <person name="Hosoyama A."/>
            <person name="Tsuchikane K."/>
            <person name="Katsumata H."/>
            <person name="Yamazaki S."/>
            <person name="Fujita N."/>
        </authorList>
    </citation>
    <scope>NUCLEOTIDE SEQUENCE [LARGE SCALE GENOMIC DNA]</scope>
    <source>
        <strain evidence="2 3">NBRC 104925</strain>
    </source>
</reference>
<dbReference type="SUPFAM" id="SSF55811">
    <property type="entry name" value="Nudix"/>
    <property type="match status" value="1"/>
</dbReference>
<protein>
    <submittedName>
        <fullName evidence="2">Uncharacterized protein</fullName>
    </submittedName>
</protein>
<evidence type="ECO:0000256" key="1">
    <source>
        <dbReference type="SAM" id="MobiDB-lite"/>
    </source>
</evidence>
<feature type="region of interest" description="Disordered" evidence="1">
    <location>
        <begin position="114"/>
        <end position="157"/>
    </location>
</feature>
<proteinExistence type="predicted"/>
<name>H5UPW4_9MICO</name>
<dbReference type="eggNOG" id="COG4111">
    <property type="taxonomic scope" value="Bacteria"/>
</dbReference>
<dbReference type="STRING" id="1089455.MOPEL_029_00480"/>
<organism evidence="2 3">
    <name type="scientific">Mobilicoccus pelagius NBRC 104925</name>
    <dbReference type="NCBI Taxonomy" id="1089455"/>
    <lineage>
        <taxon>Bacteria</taxon>
        <taxon>Bacillati</taxon>
        <taxon>Actinomycetota</taxon>
        <taxon>Actinomycetes</taxon>
        <taxon>Micrococcales</taxon>
        <taxon>Dermatophilaceae</taxon>
        <taxon>Mobilicoccus</taxon>
    </lineage>
</organism>
<dbReference type="Proteomes" id="UP000004367">
    <property type="component" value="Unassembled WGS sequence"/>
</dbReference>